<dbReference type="AlphaFoldDB" id="A0A151TXW4"/>
<evidence type="ECO:0000313" key="1">
    <source>
        <dbReference type="EMBL" id="KYP71890.1"/>
    </source>
</evidence>
<protein>
    <submittedName>
        <fullName evidence="1">Uncharacterized protein</fullName>
    </submittedName>
</protein>
<evidence type="ECO:0000313" key="2">
    <source>
        <dbReference type="Proteomes" id="UP000075243"/>
    </source>
</evidence>
<dbReference type="EMBL" id="CM003605">
    <property type="protein sequence ID" value="KYP71890.1"/>
    <property type="molecule type" value="Genomic_DNA"/>
</dbReference>
<dbReference type="Proteomes" id="UP000075243">
    <property type="component" value="Chromosome 3"/>
</dbReference>
<reference evidence="1 2" key="1">
    <citation type="journal article" date="2012" name="Nat. Biotechnol.">
        <title>Draft genome sequence of pigeonpea (Cajanus cajan), an orphan legume crop of resource-poor farmers.</title>
        <authorList>
            <person name="Varshney R.K."/>
            <person name="Chen W."/>
            <person name="Li Y."/>
            <person name="Bharti A.K."/>
            <person name="Saxena R.K."/>
            <person name="Schlueter J.A."/>
            <person name="Donoghue M.T."/>
            <person name="Azam S."/>
            <person name="Fan G."/>
            <person name="Whaley A.M."/>
            <person name="Farmer A.D."/>
            <person name="Sheridan J."/>
            <person name="Iwata A."/>
            <person name="Tuteja R."/>
            <person name="Penmetsa R.V."/>
            <person name="Wu W."/>
            <person name="Upadhyaya H.D."/>
            <person name="Yang S.P."/>
            <person name="Shah T."/>
            <person name="Saxena K.B."/>
            <person name="Michael T."/>
            <person name="McCombie W.R."/>
            <person name="Yang B."/>
            <person name="Zhang G."/>
            <person name="Yang H."/>
            <person name="Wang J."/>
            <person name="Spillane C."/>
            <person name="Cook D.R."/>
            <person name="May G.D."/>
            <person name="Xu X."/>
            <person name="Jackson S.A."/>
        </authorList>
    </citation>
    <scope>NUCLEOTIDE SEQUENCE [LARGE SCALE GENOMIC DNA]</scope>
    <source>
        <strain evidence="2">cv. Asha</strain>
    </source>
</reference>
<organism evidence="1 2">
    <name type="scientific">Cajanus cajan</name>
    <name type="common">Pigeon pea</name>
    <name type="synonym">Cajanus indicus</name>
    <dbReference type="NCBI Taxonomy" id="3821"/>
    <lineage>
        <taxon>Eukaryota</taxon>
        <taxon>Viridiplantae</taxon>
        <taxon>Streptophyta</taxon>
        <taxon>Embryophyta</taxon>
        <taxon>Tracheophyta</taxon>
        <taxon>Spermatophyta</taxon>
        <taxon>Magnoliopsida</taxon>
        <taxon>eudicotyledons</taxon>
        <taxon>Gunneridae</taxon>
        <taxon>Pentapetalae</taxon>
        <taxon>rosids</taxon>
        <taxon>fabids</taxon>
        <taxon>Fabales</taxon>
        <taxon>Fabaceae</taxon>
        <taxon>Papilionoideae</taxon>
        <taxon>50 kb inversion clade</taxon>
        <taxon>NPAAA clade</taxon>
        <taxon>indigoferoid/millettioid clade</taxon>
        <taxon>Phaseoleae</taxon>
        <taxon>Cajanus</taxon>
    </lineage>
</organism>
<dbReference type="Pfam" id="PF14223">
    <property type="entry name" value="Retrotran_gag_2"/>
    <property type="match status" value="1"/>
</dbReference>
<dbReference type="Gramene" id="C.cajan_10852.t">
    <property type="protein sequence ID" value="C.cajan_10852.t.cds1"/>
    <property type="gene ID" value="C.cajan_10852"/>
</dbReference>
<keyword evidence="2" id="KW-1185">Reference proteome</keyword>
<accession>A0A151TXW4</accession>
<gene>
    <name evidence="1" type="ORF">KK1_011170</name>
</gene>
<sequence length="79" mass="9093">MKENETIHKILRRFQTILNGLKSLGIEFSKAQNNLKILDSLLKIWEPKATSISKARNLKTLTLDKFLGALRVHKVHLNN</sequence>
<name>A0A151TXW4_CAJCA</name>
<proteinExistence type="predicted"/>